<proteinExistence type="predicted"/>
<reference evidence="5" key="1">
    <citation type="submission" date="2021-08" db="EMBL/GenBank/DDBJ databases">
        <title>Hoeflea bacterium WL0058 sp. nov., isolated from the sediment.</title>
        <authorList>
            <person name="Wang L."/>
            <person name="Zhang D."/>
        </authorList>
    </citation>
    <scope>NUCLEOTIDE SEQUENCE</scope>
    <source>
        <strain evidence="5">WL0058</strain>
    </source>
</reference>
<dbReference type="EMBL" id="JAICBX010000007">
    <property type="protein sequence ID" value="MBW8640562.1"/>
    <property type="molecule type" value="Genomic_DNA"/>
</dbReference>
<dbReference type="PROSITE" id="PS00622">
    <property type="entry name" value="HTH_LUXR_1"/>
    <property type="match status" value="1"/>
</dbReference>
<dbReference type="CDD" id="cd06170">
    <property type="entry name" value="LuxR_C_like"/>
    <property type="match status" value="1"/>
</dbReference>
<dbReference type="SMART" id="SM00421">
    <property type="entry name" value="HTH_LUXR"/>
    <property type="match status" value="1"/>
</dbReference>
<name>A0AAE2ZVN7_9HYPH</name>
<dbReference type="Gene3D" id="1.10.10.10">
    <property type="entry name" value="Winged helix-like DNA-binding domain superfamily/Winged helix DNA-binding domain"/>
    <property type="match status" value="1"/>
</dbReference>
<evidence type="ECO:0000313" key="6">
    <source>
        <dbReference type="Proteomes" id="UP001196509"/>
    </source>
</evidence>
<dbReference type="PANTHER" id="PTHR44688:SF16">
    <property type="entry name" value="DNA-BINDING TRANSCRIPTIONAL ACTIVATOR DEVR_DOSR"/>
    <property type="match status" value="1"/>
</dbReference>
<sequence length="247" mass="27721">MTSPRLATLTEFTAQLPDIETVNEVIAGLDAVMNAFDIRFYVIVRHPAFSRDLIGQVLAGRWPDGWPERYLSRNYVLVDPIVRYMGRSQVGFNWADAILAYHSDPDYSRMQRMMLDAFKHGLEGGYAFPVHGRGGLVGNISLSGRAAELKTSELQAFDTLAKYAFWRLQELAGSDEGTPSYTDPHLTVREKQILAFLGEGLTSNEIASELELSRHTVDWHTGSLQEKLQAKNRHHTIAIAFRLGLIS</sequence>
<keyword evidence="1" id="KW-0805">Transcription regulation</keyword>
<evidence type="ECO:0000256" key="1">
    <source>
        <dbReference type="ARBA" id="ARBA00023015"/>
    </source>
</evidence>
<protein>
    <submittedName>
        <fullName evidence="5">LuxR family transcriptional regulator</fullName>
    </submittedName>
</protein>
<evidence type="ECO:0000313" key="5">
    <source>
        <dbReference type="EMBL" id="MBW8640562.1"/>
    </source>
</evidence>
<keyword evidence="6" id="KW-1185">Reference proteome</keyword>
<dbReference type="PROSITE" id="PS50043">
    <property type="entry name" value="HTH_LUXR_2"/>
    <property type="match status" value="1"/>
</dbReference>
<dbReference type="GO" id="GO:0003677">
    <property type="term" value="F:DNA binding"/>
    <property type="evidence" value="ECO:0007669"/>
    <property type="project" value="UniProtKB-KW"/>
</dbReference>
<dbReference type="AlphaFoldDB" id="A0AAE2ZVN7"/>
<dbReference type="GO" id="GO:0006355">
    <property type="term" value="P:regulation of DNA-templated transcription"/>
    <property type="evidence" value="ECO:0007669"/>
    <property type="project" value="InterPro"/>
</dbReference>
<keyword evidence="3" id="KW-0804">Transcription</keyword>
<dbReference type="Proteomes" id="UP001196509">
    <property type="component" value="Unassembled WGS sequence"/>
</dbReference>
<evidence type="ECO:0000259" key="4">
    <source>
        <dbReference type="PROSITE" id="PS50043"/>
    </source>
</evidence>
<dbReference type="SUPFAM" id="SSF75516">
    <property type="entry name" value="Pheromone-binding domain of LuxR-like quorum-sensing transcription factors"/>
    <property type="match status" value="1"/>
</dbReference>
<dbReference type="PANTHER" id="PTHR44688">
    <property type="entry name" value="DNA-BINDING TRANSCRIPTIONAL ACTIVATOR DEVR_DOSR"/>
    <property type="match status" value="1"/>
</dbReference>
<feature type="domain" description="HTH luxR-type" evidence="4">
    <location>
        <begin position="179"/>
        <end position="244"/>
    </location>
</feature>
<evidence type="ECO:0000256" key="2">
    <source>
        <dbReference type="ARBA" id="ARBA00023125"/>
    </source>
</evidence>
<gene>
    <name evidence="5" type="ORF">K1W69_25440</name>
</gene>
<dbReference type="InterPro" id="IPR036693">
    <property type="entry name" value="TF_LuxR_autoind-bd_dom_sf"/>
</dbReference>
<dbReference type="Pfam" id="PF00196">
    <property type="entry name" value="GerE"/>
    <property type="match status" value="1"/>
</dbReference>
<dbReference type="Gene3D" id="3.30.450.80">
    <property type="entry name" value="Transcription factor LuxR-like, autoinducer-binding domain"/>
    <property type="match status" value="1"/>
</dbReference>
<dbReference type="InterPro" id="IPR005143">
    <property type="entry name" value="TF_LuxR_autoind-bd_dom"/>
</dbReference>
<dbReference type="InterPro" id="IPR000792">
    <property type="entry name" value="Tscrpt_reg_LuxR_C"/>
</dbReference>
<dbReference type="RefSeq" id="WP_220231296.1">
    <property type="nucleotide sequence ID" value="NZ_JAICBX010000007.1"/>
</dbReference>
<dbReference type="InterPro" id="IPR016032">
    <property type="entry name" value="Sig_transdc_resp-reg_C-effctor"/>
</dbReference>
<dbReference type="Pfam" id="PF03472">
    <property type="entry name" value="Autoind_bind"/>
    <property type="match status" value="1"/>
</dbReference>
<keyword evidence="2" id="KW-0238">DNA-binding</keyword>
<dbReference type="InterPro" id="IPR036388">
    <property type="entry name" value="WH-like_DNA-bd_sf"/>
</dbReference>
<dbReference type="SUPFAM" id="SSF46894">
    <property type="entry name" value="C-terminal effector domain of the bipartite response regulators"/>
    <property type="match status" value="1"/>
</dbReference>
<organism evidence="5 6">
    <name type="scientific">Flavimaribacter sediminis</name>
    <dbReference type="NCBI Taxonomy" id="2865987"/>
    <lineage>
        <taxon>Bacteria</taxon>
        <taxon>Pseudomonadati</taxon>
        <taxon>Pseudomonadota</taxon>
        <taxon>Alphaproteobacteria</taxon>
        <taxon>Hyphomicrobiales</taxon>
        <taxon>Rhizobiaceae</taxon>
        <taxon>Flavimaribacter</taxon>
    </lineage>
</organism>
<comment type="caution">
    <text evidence="5">The sequence shown here is derived from an EMBL/GenBank/DDBJ whole genome shotgun (WGS) entry which is preliminary data.</text>
</comment>
<accession>A0AAE2ZVN7</accession>
<evidence type="ECO:0000256" key="3">
    <source>
        <dbReference type="ARBA" id="ARBA00023163"/>
    </source>
</evidence>
<dbReference type="PRINTS" id="PR00038">
    <property type="entry name" value="HTHLUXR"/>
</dbReference>